<feature type="transmembrane region" description="Helical" evidence="2">
    <location>
        <begin position="280"/>
        <end position="306"/>
    </location>
</feature>
<evidence type="ECO:0000313" key="5">
    <source>
        <dbReference type="Proteomes" id="UP001589667"/>
    </source>
</evidence>
<feature type="transmembrane region" description="Helical" evidence="2">
    <location>
        <begin position="134"/>
        <end position="154"/>
    </location>
</feature>
<dbReference type="EC" id="2.3.1.-" evidence="4"/>
<dbReference type="RefSeq" id="WP_157423234.1">
    <property type="nucleotide sequence ID" value="NZ_BAAANI010000006.1"/>
</dbReference>
<feature type="transmembrane region" description="Helical" evidence="2">
    <location>
        <begin position="326"/>
        <end position="347"/>
    </location>
</feature>
<dbReference type="Pfam" id="PF01757">
    <property type="entry name" value="Acyl_transf_3"/>
    <property type="match status" value="1"/>
</dbReference>
<feature type="transmembrane region" description="Helical" evidence="2">
    <location>
        <begin position="58"/>
        <end position="78"/>
    </location>
</feature>
<feature type="transmembrane region" description="Helical" evidence="2">
    <location>
        <begin position="247"/>
        <end position="268"/>
    </location>
</feature>
<feature type="transmembrane region" description="Helical" evidence="2">
    <location>
        <begin position="20"/>
        <end position="38"/>
    </location>
</feature>
<dbReference type="GO" id="GO:0016746">
    <property type="term" value="F:acyltransferase activity"/>
    <property type="evidence" value="ECO:0007669"/>
    <property type="project" value="UniProtKB-KW"/>
</dbReference>
<dbReference type="EMBL" id="JBHMBL010000001">
    <property type="protein sequence ID" value="MFB9641669.1"/>
    <property type="molecule type" value="Genomic_DNA"/>
</dbReference>
<protein>
    <submittedName>
        <fullName evidence="4">Acyltransferase</fullName>
        <ecNumber evidence="4">2.3.1.-</ecNumber>
    </submittedName>
</protein>
<dbReference type="InterPro" id="IPR002656">
    <property type="entry name" value="Acyl_transf_3_dom"/>
</dbReference>
<dbReference type="Proteomes" id="UP001589667">
    <property type="component" value="Unassembled WGS sequence"/>
</dbReference>
<gene>
    <name evidence="4" type="ORF">ACFFQV_05120</name>
</gene>
<keyword evidence="2" id="KW-0472">Membrane</keyword>
<feature type="region of interest" description="Disordered" evidence="1">
    <location>
        <begin position="413"/>
        <end position="433"/>
    </location>
</feature>
<feature type="transmembrane region" description="Helical" evidence="2">
    <location>
        <begin position="99"/>
        <end position="122"/>
    </location>
</feature>
<accession>A0ABV5SMV0</accession>
<name>A0ABV5SMV0_9MICO</name>
<evidence type="ECO:0000313" key="4">
    <source>
        <dbReference type="EMBL" id="MFB9641669.1"/>
    </source>
</evidence>
<feature type="transmembrane region" description="Helical" evidence="2">
    <location>
        <begin position="189"/>
        <end position="206"/>
    </location>
</feature>
<feature type="transmembrane region" description="Helical" evidence="2">
    <location>
        <begin position="393"/>
        <end position="413"/>
    </location>
</feature>
<keyword evidence="5" id="KW-1185">Reference proteome</keyword>
<proteinExistence type="predicted"/>
<feature type="transmembrane region" description="Helical" evidence="2">
    <location>
        <begin position="367"/>
        <end position="387"/>
    </location>
</feature>
<reference evidence="4 5" key="1">
    <citation type="submission" date="2024-09" db="EMBL/GenBank/DDBJ databases">
        <authorList>
            <person name="Sun Q."/>
            <person name="Mori K."/>
        </authorList>
    </citation>
    <scope>NUCLEOTIDE SEQUENCE [LARGE SCALE GENOMIC DNA]</scope>
    <source>
        <strain evidence="4 5">JCM 14321</strain>
    </source>
</reference>
<feature type="transmembrane region" description="Helical" evidence="2">
    <location>
        <begin position="218"/>
        <end position="241"/>
    </location>
</feature>
<comment type="caution">
    <text evidence="4">The sequence shown here is derived from an EMBL/GenBank/DDBJ whole genome shotgun (WGS) entry which is preliminary data.</text>
</comment>
<evidence type="ECO:0000259" key="3">
    <source>
        <dbReference type="Pfam" id="PF01757"/>
    </source>
</evidence>
<evidence type="ECO:0000256" key="1">
    <source>
        <dbReference type="SAM" id="MobiDB-lite"/>
    </source>
</evidence>
<sequence>MVASTMVPVDRDLSIDFARAFCLPVVVLLHALQMGIGGDPLRAFNALDGFEPLAWATWPLMIMPVFFICGGFAAITQWRRLRGHGETVAHYLRLRAIRLAQPVIGVVAAVGAVLGVMVAAGADPEFVRSFAVRLAEPLWFIPVYLICTAFVPLMSRLHRHAPWPTYLGLTGAVVVVDVVSRGFGVPLGAVNWVLVWLFAQQLGFGLRDGWFARRSKLVLAAVAVGAYGAIAVLVTVFGYSHDMLDNLNPPTLCILALSLGQACLFALAQPMIRRAMRWRAMLGAVYVFGVYGMVIYLWHTFAMAVVTGVQLAVGAPFPPVLSPAWWATRPLWVLAIAAVVAVCCVIVPRVERRWPAPVDRATPLPAVLVWTLLAVGGVGVLLTLGYVPWPNGLLGWSLVLVAVVALLIGGPGARRPSGGADERARPEADPVRA</sequence>
<keyword evidence="4" id="KW-0012">Acyltransferase</keyword>
<evidence type="ECO:0000256" key="2">
    <source>
        <dbReference type="SAM" id="Phobius"/>
    </source>
</evidence>
<keyword evidence="2" id="KW-1133">Transmembrane helix</keyword>
<keyword evidence="4" id="KW-0808">Transferase</keyword>
<feature type="transmembrane region" description="Helical" evidence="2">
    <location>
        <begin position="166"/>
        <end position="183"/>
    </location>
</feature>
<keyword evidence="2" id="KW-0812">Transmembrane</keyword>
<feature type="compositionally biased region" description="Basic and acidic residues" evidence="1">
    <location>
        <begin position="420"/>
        <end position="433"/>
    </location>
</feature>
<feature type="domain" description="Acyltransferase 3" evidence="3">
    <location>
        <begin position="13"/>
        <end position="346"/>
    </location>
</feature>
<organism evidence="4 5">
    <name type="scientific">Agromyces lapidis</name>
    <dbReference type="NCBI Taxonomy" id="279574"/>
    <lineage>
        <taxon>Bacteria</taxon>
        <taxon>Bacillati</taxon>
        <taxon>Actinomycetota</taxon>
        <taxon>Actinomycetes</taxon>
        <taxon>Micrococcales</taxon>
        <taxon>Microbacteriaceae</taxon>
        <taxon>Agromyces</taxon>
    </lineage>
</organism>